<dbReference type="GO" id="GO:0042612">
    <property type="term" value="C:MHC class I protein complex"/>
    <property type="evidence" value="ECO:0007669"/>
    <property type="project" value="UniProtKB-KW"/>
</dbReference>
<evidence type="ECO:0000256" key="9">
    <source>
        <dbReference type="ARBA" id="ARBA00023180"/>
    </source>
</evidence>
<evidence type="ECO:0000313" key="14">
    <source>
        <dbReference type="Proteomes" id="UP000694391"/>
    </source>
</evidence>
<feature type="chain" id="PRO_5034107422" description="Ig-like domain-containing protein" evidence="11">
    <location>
        <begin position="22"/>
        <end position="183"/>
    </location>
</feature>
<keyword evidence="6" id="KW-0391">Immunity</keyword>
<evidence type="ECO:0000256" key="2">
    <source>
        <dbReference type="ARBA" id="ARBA00004167"/>
    </source>
</evidence>
<dbReference type="GO" id="GO:0009897">
    <property type="term" value="C:external side of plasma membrane"/>
    <property type="evidence" value="ECO:0007669"/>
    <property type="project" value="TreeGrafter"/>
</dbReference>
<evidence type="ECO:0000256" key="8">
    <source>
        <dbReference type="ARBA" id="ARBA00023136"/>
    </source>
</evidence>
<accession>A0A8C0KHR1</accession>
<dbReference type="GeneTree" id="ENSGT01120000271826"/>
<dbReference type="FunFam" id="2.60.40.10:FF:000014">
    <property type="entry name" value="H-2 class I histocompatibility antigen, alpha chain"/>
    <property type="match status" value="1"/>
</dbReference>
<dbReference type="Pfam" id="PF07654">
    <property type="entry name" value="C1-set"/>
    <property type="match status" value="1"/>
</dbReference>
<keyword evidence="14" id="KW-1185">Reference proteome</keyword>
<dbReference type="GO" id="GO:0002476">
    <property type="term" value="P:antigen processing and presentation of endogenous peptide antigen via MHC class Ib"/>
    <property type="evidence" value="ECO:0007669"/>
    <property type="project" value="TreeGrafter"/>
</dbReference>
<keyword evidence="5 10" id="KW-0812">Transmembrane</keyword>
<dbReference type="PROSITE" id="PS50835">
    <property type="entry name" value="IG_LIKE"/>
    <property type="match status" value="1"/>
</dbReference>
<dbReference type="SMART" id="SM00407">
    <property type="entry name" value="IGc1"/>
    <property type="match status" value="1"/>
</dbReference>
<dbReference type="GO" id="GO:0005102">
    <property type="term" value="F:signaling receptor binding"/>
    <property type="evidence" value="ECO:0007669"/>
    <property type="project" value="TreeGrafter"/>
</dbReference>
<comment type="subcellular location">
    <subcellularLocation>
        <location evidence="2">Membrane</location>
        <topology evidence="2">Single-pass membrane protein</topology>
    </subcellularLocation>
</comment>
<protein>
    <recommendedName>
        <fullName evidence="12">Ig-like domain-containing protein</fullName>
    </recommendedName>
</protein>
<dbReference type="GO" id="GO:0002486">
    <property type="term" value="P:antigen processing and presentation of endogenous peptide antigen via MHC class I via ER pathway, TAP-independent"/>
    <property type="evidence" value="ECO:0007669"/>
    <property type="project" value="TreeGrafter"/>
</dbReference>
<dbReference type="InterPro" id="IPR007110">
    <property type="entry name" value="Ig-like_dom"/>
</dbReference>
<dbReference type="SUPFAM" id="SSF48726">
    <property type="entry name" value="Immunoglobulin"/>
    <property type="match status" value="1"/>
</dbReference>
<dbReference type="Gene3D" id="2.60.40.10">
    <property type="entry name" value="Immunoglobulins"/>
    <property type="match status" value="1"/>
</dbReference>
<dbReference type="GO" id="GO:0001916">
    <property type="term" value="P:positive regulation of T cell mediated cytotoxicity"/>
    <property type="evidence" value="ECO:0007669"/>
    <property type="project" value="TreeGrafter"/>
</dbReference>
<feature type="signal peptide" evidence="11">
    <location>
        <begin position="1"/>
        <end position="21"/>
    </location>
</feature>
<proteinExistence type="inferred from homology"/>
<sequence>VTPPAFLVLLSVTLAATLQRAEPPNPRATRHPFSDREVTLRCRALGFYPAEITLTWHGMGGGGDQTQDTELVDTRPAGDGTFPKWAAAGVPCGQEQRYRCHVQHEGLVEPVTRRWEPPPPLSTNLIISIAALILVVAGVIGAVTWMKQRLGGKGPGYSRAARDDNAQGSDVSLTSCKTFSHLM</sequence>
<dbReference type="InterPro" id="IPR050208">
    <property type="entry name" value="MHC_class-I_related"/>
</dbReference>
<evidence type="ECO:0000256" key="5">
    <source>
        <dbReference type="ARBA" id="ARBA00022692"/>
    </source>
</evidence>
<organism evidence="13 14">
    <name type="scientific">Canis lupus dingo</name>
    <name type="common">dingo</name>
    <dbReference type="NCBI Taxonomy" id="286419"/>
    <lineage>
        <taxon>Eukaryota</taxon>
        <taxon>Metazoa</taxon>
        <taxon>Chordata</taxon>
        <taxon>Craniata</taxon>
        <taxon>Vertebrata</taxon>
        <taxon>Euteleostomi</taxon>
        <taxon>Mammalia</taxon>
        <taxon>Eutheria</taxon>
        <taxon>Laurasiatheria</taxon>
        <taxon>Carnivora</taxon>
        <taxon>Caniformia</taxon>
        <taxon>Canidae</taxon>
        <taxon>Canis</taxon>
    </lineage>
</organism>
<evidence type="ECO:0000256" key="3">
    <source>
        <dbReference type="ARBA" id="ARBA00006909"/>
    </source>
</evidence>
<dbReference type="InterPro" id="IPR003006">
    <property type="entry name" value="Ig/MHC_CS"/>
</dbReference>
<dbReference type="InterPro" id="IPR003597">
    <property type="entry name" value="Ig_C1-set"/>
</dbReference>
<dbReference type="Proteomes" id="UP000694391">
    <property type="component" value="Unplaced"/>
</dbReference>
<dbReference type="InterPro" id="IPR036179">
    <property type="entry name" value="Ig-like_dom_sf"/>
</dbReference>
<comment type="similarity">
    <text evidence="3">Belongs to the MHC class I family.</text>
</comment>
<dbReference type="InterPro" id="IPR010579">
    <property type="entry name" value="MHC_I_a_C"/>
</dbReference>
<dbReference type="PANTHER" id="PTHR16675">
    <property type="entry name" value="MHC CLASS I-RELATED"/>
    <property type="match status" value="1"/>
</dbReference>
<evidence type="ECO:0000259" key="12">
    <source>
        <dbReference type="PROSITE" id="PS50835"/>
    </source>
</evidence>
<evidence type="ECO:0000256" key="7">
    <source>
        <dbReference type="ARBA" id="ARBA00022989"/>
    </source>
</evidence>
<comment type="function">
    <text evidence="1">Involved in the presentation of foreign antigens to the immune system.</text>
</comment>
<keyword evidence="8 10" id="KW-0472">Membrane</keyword>
<reference evidence="13" key="2">
    <citation type="submission" date="2025-09" db="UniProtKB">
        <authorList>
            <consortium name="Ensembl"/>
        </authorList>
    </citation>
    <scope>IDENTIFICATION</scope>
</reference>
<reference evidence="13" key="1">
    <citation type="submission" date="2025-08" db="UniProtKB">
        <authorList>
            <consortium name="Ensembl"/>
        </authorList>
    </citation>
    <scope>IDENTIFICATION</scope>
</reference>
<evidence type="ECO:0000256" key="4">
    <source>
        <dbReference type="ARBA" id="ARBA00022451"/>
    </source>
</evidence>
<evidence type="ECO:0000256" key="1">
    <source>
        <dbReference type="ARBA" id="ARBA00002297"/>
    </source>
</evidence>
<keyword evidence="9" id="KW-0325">Glycoprotein</keyword>
<dbReference type="InterPro" id="IPR013783">
    <property type="entry name" value="Ig-like_fold"/>
</dbReference>
<dbReference type="Pfam" id="PF06623">
    <property type="entry name" value="MHC_I_C"/>
    <property type="match status" value="1"/>
</dbReference>
<dbReference type="GO" id="GO:0005615">
    <property type="term" value="C:extracellular space"/>
    <property type="evidence" value="ECO:0007669"/>
    <property type="project" value="TreeGrafter"/>
</dbReference>
<evidence type="ECO:0000256" key="6">
    <source>
        <dbReference type="ARBA" id="ARBA00022859"/>
    </source>
</evidence>
<dbReference type="GO" id="GO:0098553">
    <property type="term" value="C:lumenal side of endoplasmic reticulum membrane"/>
    <property type="evidence" value="ECO:0007669"/>
    <property type="project" value="UniProtKB-ARBA"/>
</dbReference>
<name>A0A8C0KHR1_CANLU</name>
<dbReference type="GO" id="GO:0006955">
    <property type="term" value="P:immune response"/>
    <property type="evidence" value="ECO:0007669"/>
    <property type="project" value="InterPro"/>
</dbReference>
<dbReference type="AlphaFoldDB" id="A0A8C0KHR1"/>
<evidence type="ECO:0000313" key="13">
    <source>
        <dbReference type="Ensembl" id="ENSCAFP00020016937.1"/>
    </source>
</evidence>
<evidence type="ECO:0000256" key="11">
    <source>
        <dbReference type="SAM" id="SignalP"/>
    </source>
</evidence>
<keyword evidence="7 10" id="KW-1133">Transmembrane helix</keyword>
<dbReference type="PROSITE" id="PS00290">
    <property type="entry name" value="IG_MHC"/>
    <property type="match status" value="1"/>
</dbReference>
<dbReference type="GO" id="GO:0042605">
    <property type="term" value="F:peptide antigen binding"/>
    <property type="evidence" value="ECO:0007669"/>
    <property type="project" value="TreeGrafter"/>
</dbReference>
<keyword evidence="11" id="KW-0732">Signal</keyword>
<keyword evidence="4" id="KW-0490">MHC I</keyword>
<feature type="transmembrane region" description="Helical" evidence="10">
    <location>
        <begin position="125"/>
        <end position="145"/>
    </location>
</feature>
<evidence type="ECO:0000256" key="10">
    <source>
        <dbReference type="SAM" id="Phobius"/>
    </source>
</evidence>
<feature type="domain" description="Ig-like" evidence="12">
    <location>
        <begin position="4"/>
        <end position="112"/>
    </location>
</feature>
<dbReference type="PANTHER" id="PTHR16675:SF251">
    <property type="entry name" value="HLA CLASS I HISTOCOMPATIBILITY ANTIGEN, C ALPHA CHAIN"/>
    <property type="match status" value="1"/>
</dbReference>
<dbReference type="Ensembl" id="ENSCAFT00020019651.1">
    <property type="protein sequence ID" value="ENSCAFP00020016937.1"/>
    <property type="gene ID" value="ENSCAFG00020013564.1"/>
</dbReference>
<dbReference type="GO" id="GO:0030670">
    <property type="term" value="C:phagocytic vesicle membrane"/>
    <property type="evidence" value="ECO:0007669"/>
    <property type="project" value="UniProtKB-ARBA"/>
</dbReference>